<organism evidence="1">
    <name type="scientific">marine sediment metagenome</name>
    <dbReference type="NCBI Taxonomy" id="412755"/>
    <lineage>
        <taxon>unclassified sequences</taxon>
        <taxon>metagenomes</taxon>
        <taxon>ecological metagenomes</taxon>
    </lineage>
</organism>
<protein>
    <submittedName>
        <fullName evidence="1">Uncharacterized protein</fullName>
    </submittedName>
</protein>
<dbReference type="EMBL" id="LAZR01014243">
    <property type="protein sequence ID" value="KKM18347.1"/>
    <property type="molecule type" value="Genomic_DNA"/>
</dbReference>
<comment type="caution">
    <text evidence="1">The sequence shown here is derived from an EMBL/GenBank/DDBJ whole genome shotgun (WGS) entry which is preliminary data.</text>
</comment>
<reference evidence="1" key="1">
    <citation type="journal article" date="2015" name="Nature">
        <title>Complex archaea that bridge the gap between prokaryotes and eukaryotes.</title>
        <authorList>
            <person name="Spang A."/>
            <person name="Saw J.H."/>
            <person name="Jorgensen S.L."/>
            <person name="Zaremba-Niedzwiedzka K."/>
            <person name="Martijn J."/>
            <person name="Lind A.E."/>
            <person name="van Eijk R."/>
            <person name="Schleper C."/>
            <person name="Guy L."/>
            <person name="Ettema T.J."/>
        </authorList>
    </citation>
    <scope>NUCLEOTIDE SEQUENCE</scope>
</reference>
<accession>A0A0F9HT62</accession>
<dbReference type="AlphaFoldDB" id="A0A0F9HT62"/>
<name>A0A0F9HT62_9ZZZZ</name>
<gene>
    <name evidence="1" type="ORF">LCGC14_1666630</name>
</gene>
<dbReference type="AntiFam" id="ANF00041">
    <property type="entry name" value="Antisense to RNaseP"/>
</dbReference>
<proteinExistence type="predicted"/>
<dbReference type="AntiFam" id="ANF00044">
    <property type="entry name" value="Antisense to RNaseP"/>
</dbReference>
<sequence>MLPSRSIGLPGGLKSGPLMPLYLAFLPVGFTMPPRSLGKRWALTLIRLRQTHLFTLTPLLAFAACRYGARKQRGGIFSVALSLGSLPLRVTEHCVLWSSDFPLHVYCRKIGIIRNGAAISPASELVLFIKKEYALAIWAKN</sequence>
<evidence type="ECO:0000313" key="1">
    <source>
        <dbReference type="EMBL" id="KKM18347.1"/>
    </source>
</evidence>